<protein>
    <submittedName>
        <fullName evidence="3">Uncharacterized protein</fullName>
    </submittedName>
</protein>
<feature type="region of interest" description="Disordered" evidence="1">
    <location>
        <begin position="903"/>
        <end position="925"/>
    </location>
</feature>
<feature type="transmembrane region" description="Helical" evidence="2">
    <location>
        <begin position="12"/>
        <end position="34"/>
    </location>
</feature>
<gene>
    <name evidence="3" type="ORF">TWF696_006728</name>
</gene>
<keyword evidence="2" id="KW-1133">Transmembrane helix</keyword>
<keyword evidence="4" id="KW-1185">Reference proteome</keyword>
<dbReference type="AlphaFoldDB" id="A0AAV9UTE3"/>
<accession>A0AAV9UTE3</accession>
<evidence type="ECO:0000313" key="4">
    <source>
        <dbReference type="Proteomes" id="UP001375240"/>
    </source>
</evidence>
<evidence type="ECO:0000256" key="2">
    <source>
        <dbReference type="SAM" id="Phobius"/>
    </source>
</evidence>
<dbReference type="Proteomes" id="UP001375240">
    <property type="component" value="Unassembled WGS sequence"/>
</dbReference>
<keyword evidence="2" id="KW-0812">Transmembrane</keyword>
<reference evidence="3 4" key="1">
    <citation type="submission" date="2019-10" db="EMBL/GenBank/DDBJ databases">
        <authorList>
            <person name="Palmer J.M."/>
        </authorList>
    </citation>
    <scope>NUCLEOTIDE SEQUENCE [LARGE SCALE GENOMIC DNA]</scope>
    <source>
        <strain evidence="3 4">TWF696</strain>
    </source>
</reference>
<organism evidence="3 4">
    <name type="scientific">Orbilia brochopaga</name>
    <dbReference type="NCBI Taxonomy" id="3140254"/>
    <lineage>
        <taxon>Eukaryota</taxon>
        <taxon>Fungi</taxon>
        <taxon>Dikarya</taxon>
        <taxon>Ascomycota</taxon>
        <taxon>Pezizomycotina</taxon>
        <taxon>Orbiliomycetes</taxon>
        <taxon>Orbiliales</taxon>
        <taxon>Orbiliaceae</taxon>
        <taxon>Orbilia</taxon>
    </lineage>
</organism>
<keyword evidence="2" id="KW-0472">Membrane</keyword>
<dbReference type="EMBL" id="JAVHNQ010000005">
    <property type="protein sequence ID" value="KAK6346607.1"/>
    <property type="molecule type" value="Genomic_DNA"/>
</dbReference>
<comment type="caution">
    <text evidence="3">The sequence shown here is derived from an EMBL/GenBank/DDBJ whole genome shotgun (WGS) entry which is preliminary data.</text>
</comment>
<proteinExistence type="predicted"/>
<evidence type="ECO:0000256" key="1">
    <source>
        <dbReference type="SAM" id="MobiDB-lite"/>
    </source>
</evidence>
<evidence type="ECO:0000313" key="3">
    <source>
        <dbReference type="EMBL" id="KAK6346607.1"/>
    </source>
</evidence>
<sequence>MVTVYGITPFPYMLVIWIWFFVNFFDVMAIGIPVHTPQTLPRPPIYNEATASTLRHKFLAGIDGPTQQQAKESLASRNQRKSYLNQDSIFGKRDDSDHWDAATYKGEELLRAMVKSRGLRRDAEPPQFTLDESYEIATESDLEYCPERAQVYLGKTGWWSLLQTPYESYLKMRVEFGEEPPALAYLMASKPDGHLVVYWHGPGGGWTRRQASYSALEIDYGSLMREAWTIAPSYDDAPSAASLRYVTLTELRNPDTIWILETILSMLSLEEYESALIYPPKESDRDGIQYQMWTALLGTPEIGAIQQMLNLYPYQFGFSSISLIEFQLSDISSKRKKITEANVLVSLNVQKLDSPSVRVSLGAIKAIRRAYAQKEAQINKALVIKMLSEQSDGPSTDEDLIENEFSATLEFHAVQQLIASYPRRWGFTAYSAIRSIDIGPRGRSYAMMIRLERNSGHMDLELGFEQDSVGRNTFAETDIHKPDKAAANRIIDTLLAGIQLRIDTLRGPLSRLEFEEPSSYSFSYPIEMAQNAARQLILMWTFVVRDIDSFEEYLEQDEGAPSQAIPHMHLEDEETIYYEIAVTDAANYRQLDLAISITAGYVVILSPLEPNEDGKYDPENSISLKDSLFQIIAKLTRESGAAPFEYFFFLHTSIRTRNLLMEIFNLENWSLREAVQLNAVDIFVPDNEGGYSETRLQQQRAFLLLHGIPEIAAIAEMTVQFAESPYMDHRVIHSIVIRWAVGEGGWTGFRIFVTLGPWPPRNGFPGSDIVSWLRREQMTDIVSQGKFLADVSAYVIPLAIRLGVSINRGALSTHDAEALLADWEVAGPAGVIAKSTGWDYHRMNDDEIAAAPEELRAVYQLHRAGYSGASNDRALIKSLLGLDQITDSYYYGTADMVGFGSNPRGDLEWPPDEAEDATLHVRQNP</sequence>
<name>A0AAV9UTE3_9PEZI</name>